<protein>
    <submittedName>
        <fullName evidence="1">Uncharacterized protein</fullName>
    </submittedName>
</protein>
<dbReference type="OrthoDB" id="597633at2"/>
<dbReference type="KEGG" id="cpb:Cphamn1_0492"/>
<reference evidence="1" key="1">
    <citation type="submission" date="2008-06" db="EMBL/GenBank/DDBJ databases">
        <title>Complete sequence of Chlorobium phaeobacteroides BS1.</title>
        <authorList>
            <consortium name="US DOE Joint Genome Institute"/>
            <person name="Lucas S."/>
            <person name="Copeland A."/>
            <person name="Lapidus A."/>
            <person name="Glavina del Rio T."/>
            <person name="Dalin E."/>
            <person name="Tice H."/>
            <person name="Bruce D."/>
            <person name="Goodwin L."/>
            <person name="Pitluck S."/>
            <person name="Schmutz J."/>
            <person name="Larimer F."/>
            <person name="Land M."/>
            <person name="Hauser L."/>
            <person name="Kyrpides N."/>
            <person name="Ovchinnikova G."/>
            <person name="Li T."/>
            <person name="Liu Z."/>
            <person name="Zhao F."/>
            <person name="Overmann J."/>
            <person name="Bryant D.A."/>
            <person name="Richardson P."/>
        </authorList>
    </citation>
    <scope>NUCLEOTIDE SEQUENCE [LARGE SCALE GENOMIC DNA]</scope>
    <source>
        <strain evidence="1">BS1</strain>
    </source>
</reference>
<gene>
    <name evidence="1" type="ordered locus">Cphamn1_0492</name>
</gene>
<dbReference type="HOGENOM" id="CLU_1757191_0_0_10"/>
<sequence>MRDHTPDFNMQELSAENKELIGKTVRRILVCLADDRQLTSDSLLEFWVEVPGVKRPRGTYRGGFLMPDSFIAIADYFQADMATLVPVPSFSDAESAWNELFDELYYQIEIFTSQIDCSKGITLEFWTGHRNRPEGEWVYAVDTKVELM</sequence>
<dbReference type="STRING" id="331678.Cphamn1_0492"/>
<dbReference type="AlphaFoldDB" id="B3EM77"/>
<name>B3EM77_CHLPB</name>
<accession>B3EM77</accession>
<evidence type="ECO:0000313" key="1">
    <source>
        <dbReference type="EMBL" id="ACE03455.1"/>
    </source>
</evidence>
<dbReference type="EMBL" id="CP001101">
    <property type="protein sequence ID" value="ACE03455.1"/>
    <property type="molecule type" value="Genomic_DNA"/>
</dbReference>
<organism evidence="1">
    <name type="scientific">Chlorobium phaeobacteroides (strain BS1)</name>
    <dbReference type="NCBI Taxonomy" id="331678"/>
    <lineage>
        <taxon>Bacteria</taxon>
        <taxon>Pseudomonadati</taxon>
        <taxon>Chlorobiota</taxon>
        <taxon>Chlorobiia</taxon>
        <taxon>Chlorobiales</taxon>
        <taxon>Chlorobiaceae</taxon>
        <taxon>Chlorobium/Pelodictyon group</taxon>
        <taxon>Chlorobium</taxon>
    </lineage>
</organism>
<dbReference type="eggNOG" id="ENOG5033UQF">
    <property type="taxonomic scope" value="Bacteria"/>
</dbReference>
<proteinExistence type="predicted"/>